<dbReference type="RefSeq" id="WP_253756425.1">
    <property type="nucleotide sequence ID" value="NZ_JAMZDZ010000001.1"/>
</dbReference>
<dbReference type="SUPFAM" id="SSF56059">
    <property type="entry name" value="Glutathione synthetase ATP-binding domain-like"/>
    <property type="match status" value="1"/>
</dbReference>
<dbReference type="InterPro" id="IPR011761">
    <property type="entry name" value="ATP-grasp"/>
</dbReference>
<dbReference type="PANTHER" id="PTHR43585">
    <property type="entry name" value="FUMIPYRROLE BIOSYNTHESIS PROTEIN C"/>
    <property type="match status" value="1"/>
</dbReference>
<dbReference type="InterPro" id="IPR013815">
    <property type="entry name" value="ATP_grasp_subdomain_1"/>
</dbReference>
<gene>
    <name evidence="6" type="ORF">ACFOZ4_32630</name>
</gene>
<dbReference type="PROSITE" id="PS50975">
    <property type="entry name" value="ATP_GRASP"/>
    <property type="match status" value="1"/>
</dbReference>
<accession>A0ABV8LYD8</accession>
<name>A0ABV8LYD8_9ACTN</name>
<keyword evidence="2 4" id="KW-0547">Nucleotide-binding</keyword>
<proteinExistence type="predicted"/>
<keyword evidence="1" id="KW-0436">Ligase</keyword>
<dbReference type="EMBL" id="JBHSAY010000021">
    <property type="protein sequence ID" value="MFC4135383.1"/>
    <property type="molecule type" value="Genomic_DNA"/>
</dbReference>
<evidence type="ECO:0000313" key="6">
    <source>
        <dbReference type="EMBL" id="MFC4135383.1"/>
    </source>
</evidence>
<keyword evidence="3 4" id="KW-0067">ATP-binding</keyword>
<reference evidence="7" key="1">
    <citation type="journal article" date="2019" name="Int. J. Syst. Evol. Microbiol.">
        <title>The Global Catalogue of Microorganisms (GCM) 10K type strain sequencing project: providing services to taxonomists for standard genome sequencing and annotation.</title>
        <authorList>
            <consortium name="The Broad Institute Genomics Platform"/>
            <consortium name="The Broad Institute Genome Sequencing Center for Infectious Disease"/>
            <person name="Wu L."/>
            <person name="Ma J."/>
        </authorList>
    </citation>
    <scope>NUCLEOTIDE SEQUENCE [LARGE SCALE GENOMIC DNA]</scope>
    <source>
        <strain evidence="7">CGMCC 4.7289</strain>
    </source>
</reference>
<evidence type="ECO:0000256" key="2">
    <source>
        <dbReference type="ARBA" id="ARBA00022741"/>
    </source>
</evidence>
<protein>
    <submittedName>
        <fullName evidence="6">Acetyl-CoA carboxylase biotin carboxylase subunit family protein</fullName>
    </submittedName>
</protein>
<dbReference type="Gene3D" id="3.30.470.20">
    <property type="entry name" value="ATP-grasp fold, B domain"/>
    <property type="match status" value="1"/>
</dbReference>
<sequence>MRVLVLSNHTAVMEQALLAAGHEVIVCLSKPNVALRAAQNPPYPIRSVTHWTDFTELAGLARDLRGRVDAVATLWEGAMVAAGFLRDLMSLPGQPTAEAVRFTDKAVMKSVLHAAGVPVAAHRVVHEAAEIPAAAAELGGFPVVVKPLTGFGSTNTHVIRDRRDLERMRAEIFTRRLDASAFFRAEPAFRPLDDQGGFVVEQFVRIRNEYHCDAFWAGGDSVYQIPGRYNVPPLRGMGGTLGSVLLDPTSPEGMAVAELAEQAARALGIHDGFTHAEIYLDTEGRWLLGEIAARPGGGGIQHALLHAYHVNVPEMLGQFGAGEPVRVEPRPEPGVWGWAGPYVPPGRVVHIASRDEVLRQPGVVDASVVTQVGGEGGLTGSGQWGGLAGYAWLHGDTPQEVLALMDLVTERYEIEVEV</sequence>
<feature type="domain" description="ATP-grasp" evidence="5">
    <location>
        <begin position="109"/>
        <end position="321"/>
    </location>
</feature>
<evidence type="ECO:0000313" key="7">
    <source>
        <dbReference type="Proteomes" id="UP001595816"/>
    </source>
</evidence>
<evidence type="ECO:0000256" key="4">
    <source>
        <dbReference type="PROSITE-ProRule" id="PRU00409"/>
    </source>
</evidence>
<dbReference type="Gene3D" id="3.40.50.20">
    <property type="match status" value="1"/>
</dbReference>
<evidence type="ECO:0000259" key="5">
    <source>
        <dbReference type="PROSITE" id="PS50975"/>
    </source>
</evidence>
<comment type="caution">
    <text evidence="6">The sequence shown here is derived from an EMBL/GenBank/DDBJ whole genome shotgun (WGS) entry which is preliminary data.</text>
</comment>
<dbReference type="InterPro" id="IPR052032">
    <property type="entry name" value="ATP-dep_AA_Ligase"/>
</dbReference>
<dbReference type="Pfam" id="PF13535">
    <property type="entry name" value="ATP-grasp_4"/>
    <property type="match status" value="1"/>
</dbReference>
<keyword evidence="7" id="KW-1185">Reference proteome</keyword>
<dbReference type="Gene3D" id="3.30.1490.20">
    <property type="entry name" value="ATP-grasp fold, A domain"/>
    <property type="match status" value="1"/>
</dbReference>
<evidence type="ECO:0000256" key="3">
    <source>
        <dbReference type="ARBA" id="ARBA00022840"/>
    </source>
</evidence>
<evidence type="ECO:0000256" key="1">
    <source>
        <dbReference type="ARBA" id="ARBA00022598"/>
    </source>
</evidence>
<dbReference type="Proteomes" id="UP001595816">
    <property type="component" value="Unassembled WGS sequence"/>
</dbReference>
<dbReference type="PANTHER" id="PTHR43585:SF2">
    <property type="entry name" value="ATP-GRASP ENZYME FSQD"/>
    <property type="match status" value="1"/>
</dbReference>
<organism evidence="6 7">
    <name type="scientific">Hamadaea flava</name>
    <dbReference type="NCBI Taxonomy" id="1742688"/>
    <lineage>
        <taxon>Bacteria</taxon>
        <taxon>Bacillati</taxon>
        <taxon>Actinomycetota</taxon>
        <taxon>Actinomycetes</taxon>
        <taxon>Micromonosporales</taxon>
        <taxon>Micromonosporaceae</taxon>
        <taxon>Hamadaea</taxon>
    </lineage>
</organism>